<evidence type="ECO:0000256" key="5">
    <source>
        <dbReference type="ARBA" id="ARBA00022741"/>
    </source>
</evidence>
<dbReference type="InterPro" id="IPR019741">
    <property type="entry name" value="Galactokinase_CS"/>
</dbReference>
<name>A0A6B1DXX3_9CHLR</name>
<organism evidence="15">
    <name type="scientific">Caldilineaceae bacterium SB0662_bin_9</name>
    <dbReference type="NCBI Taxonomy" id="2605258"/>
    <lineage>
        <taxon>Bacteria</taxon>
        <taxon>Bacillati</taxon>
        <taxon>Chloroflexota</taxon>
        <taxon>Caldilineae</taxon>
        <taxon>Caldilineales</taxon>
        <taxon>Caldilineaceae</taxon>
    </lineage>
</organism>
<keyword evidence="8" id="KW-0460">Magnesium</keyword>
<dbReference type="NCBIfam" id="TIGR00131">
    <property type="entry name" value="gal_kin"/>
    <property type="match status" value="1"/>
</dbReference>
<dbReference type="SUPFAM" id="SSF54211">
    <property type="entry name" value="Ribosomal protein S5 domain 2-like"/>
    <property type="match status" value="1"/>
</dbReference>
<dbReference type="InterPro" id="IPR006204">
    <property type="entry name" value="GHMP_kinase_N_dom"/>
</dbReference>
<dbReference type="InterPro" id="IPR014721">
    <property type="entry name" value="Ribsml_uS5_D2-typ_fold_subgr"/>
</dbReference>
<evidence type="ECO:0000259" key="14">
    <source>
        <dbReference type="Pfam" id="PF10509"/>
    </source>
</evidence>
<dbReference type="PANTHER" id="PTHR10457:SF7">
    <property type="entry name" value="GALACTOKINASE-RELATED"/>
    <property type="match status" value="1"/>
</dbReference>
<keyword evidence="10" id="KW-0119">Carbohydrate metabolism</keyword>
<dbReference type="PIRSF" id="PIRSF000530">
    <property type="entry name" value="Galactokinase"/>
    <property type="match status" value="1"/>
</dbReference>
<feature type="domain" description="GHMP kinase C-terminal" evidence="13">
    <location>
        <begin position="292"/>
        <end position="359"/>
    </location>
</feature>
<comment type="caution">
    <text evidence="15">The sequence shown here is derived from an EMBL/GenBank/DDBJ whole genome shotgun (WGS) entry which is preliminary data.</text>
</comment>
<dbReference type="Pfam" id="PF08544">
    <property type="entry name" value="GHMP_kinases_C"/>
    <property type="match status" value="1"/>
</dbReference>
<dbReference type="GO" id="GO:0004335">
    <property type="term" value="F:galactokinase activity"/>
    <property type="evidence" value="ECO:0007669"/>
    <property type="project" value="UniProtKB-UniRule"/>
</dbReference>
<dbReference type="SUPFAM" id="SSF55060">
    <property type="entry name" value="GHMP Kinase, C-terminal domain"/>
    <property type="match status" value="1"/>
</dbReference>
<dbReference type="PRINTS" id="PR00959">
    <property type="entry name" value="MEVGALKINASE"/>
</dbReference>
<dbReference type="FunFam" id="3.30.230.10:FF:000017">
    <property type="entry name" value="Galactokinase"/>
    <property type="match status" value="1"/>
</dbReference>
<keyword evidence="2" id="KW-0963">Cytoplasm</keyword>
<dbReference type="InterPro" id="IPR019539">
    <property type="entry name" value="GalKase_N"/>
</dbReference>
<dbReference type="AlphaFoldDB" id="A0A6B1DXX3"/>
<evidence type="ECO:0000256" key="6">
    <source>
        <dbReference type="ARBA" id="ARBA00022777"/>
    </source>
</evidence>
<dbReference type="Pfam" id="PF00288">
    <property type="entry name" value="GHMP_kinases_N"/>
    <property type="match status" value="1"/>
</dbReference>
<dbReference type="GO" id="GO:0006012">
    <property type="term" value="P:galactose metabolic process"/>
    <property type="evidence" value="ECO:0007669"/>
    <property type="project" value="UniProtKB-UniRule"/>
</dbReference>
<evidence type="ECO:0000256" key="10">
    <source>
        <dbReference type="ARBA" id="ARBA00023277"/>
    </source>
</evidence>
<evidence type="ECO:0000256" key="2">
    <source>
        <dbReference type="ARBA" id="ARBA00022490"/>
    </source>
</evidence>
<dbReference type="InterPro" id="IPR006206">
    <property type="entry name" value="Mevalonate/galactokinase"/>
</dbReference>
<protein>
    <recommendedName>
        <fullName evidence="11">Galactokinase</fullName>
        <ecNumber evidence="11">2.7.1.6</ecNumber>
    </recommendedName>
</protein>
<reference evidence="15" key="1">
    <citation type="submission" date="2019-09" db="EMBL/GenBank/DDBJ databases">
        <title>Characterisation of the sponge microbiome using genome-centric metagenomics.</title>
        <authorList>
            <person name="Engelberts J.P."/>
            <person name="Robbins S.J."/>
            <person name="De Goeij J.M."/>
            <person name="Aranda M."/>
            <person name="Bell S.C."/>
            <person name="Webster N.S."/>
        </authorList>
    </citation>
    <scope>NUCLEOTIDE SEQUENCE</scope>
    <source>
        <strain evidence="15">SB0662_bin_9</strain>
    </source>
</reference>
<dbReference type="InterPro" id="IPR020568">
    <property type="entry name" value="Ribosomal_Su5_D2-typ_SF"/>
</dbReference>
<dbReference type="PRINTS" id="PR00473">
    <property type="entry name" value="GALCTOKINASE"/>
</dbReference>
<feature type="domain" description="Galactokinase N-terminal" evidence="14">
    <location>
        <begin position="16"/>
        <end position="65"/>
    </location>
</feature>
<evidence type="ECO:0000256" key="4">
    <source>
        <dbReference type="ARBA" id="ARBA00022723"/>
    </source>
</evidence>
<feature type="domain" description="GHMP kinase N-terminal" evidence="12">
    <location>
        <begin position="101"/>
        <end position="187"/>
    </location>
</feature>
<dbReference type="GO" id="GO:0046872">
    <property type="term" value="F:metal ion binding"/>
    <property type="evidence" value="ECO:0007669"/>
    <property type="project" value="UniProtKB-KW"/>
</dbReference>
<keyword evidence="9" id="KW-0299">Galactose metabolism</keyword>
<dbReference type="Gene3D" id="3.30.70.890">
    <property type="entry name" value="GHMP kinase, C-terminal domain"/>
    <property type="match status" value="1"/>
</dbReference>
<gene>
    <name evidence="15" type="primary">galK</name>
    <name evidence="15" type="ORF">F4Y08_12955</name>
</gene>
<dbReference type="PROSITE" id="PS00106">
    <property type="entry name" value="GALACTOKINASE"/>
    <property type="match status" value="1"/>
</dbReference>
<evidence type="ECO:0000313" key="15">
    <source>
        <dbReference type="EMBL" id="MYD91224.1"/>
    </source>
</evidence>
<dbReference type="InterPro" id="IPR013750">
    <property type="entry name" value="GHMP_kinase_C_dom"/>
</dbReference>
<dbReference type="Gene3D" id="3.30.230.10">
    <property type="match status" value="1"/>
</dbReference>
<evidence type="ECO:0000259" key="12">
    <source>
        <dbReference type="Pfam" id="PF00288"/>
    </source>
</evidence>
<dbReference type="GO" id="GO:0005524">
    <property type="term" value="F:ATP binding"/>
    <property type="evidence" value="ECO:0007669"/>
    <property type="project" value="UniProtKB-UniRule"/>
</dbReference>
<keyword evidence="3 15" id="KW-0808">Transferase</keyword>
<evidence type="ECO:0000256" key="9">
    <source>
        <dbReference type="ARBA" id="ARBA00023144"/>
    </source>
</evidence>
<comment type="similarity">
    <text evidence="1">Belongs to the GHMP kinase family. GalK subfamily.</text>
</comment>
<accession>A0A6B1DXX3</accession>
<keyword evidence="4" id="KW-0479">Metal-binding</keyword>
<dbReference type="EC" id="2.7.1.6" evidence="11"/>
<evidence type="ECO:0000256" key="1">
    <source>
        <dbReference type="ARBA" id="ARBA00006566"/>
    </source>
</evidence>
<dbReference type="InterPro" id="IPR036554">
    <property type="entry name" value="GHMP_kinase_C_sf"/>
</dbReference>
<dbReference type="EMBL" id="VXPY01000093">
    <property type="protein sequence ID" value="MYD91224.1"/>
    <property type="molecule type" value="Genomic_DNA"/>
</dbReference>
<dbReference type="Pfam" id="PF10509">
    <property type="entry name" value="GalKase_gal_bdg"/>
    <property type="match status" value="1"/>
</dbReference>
<keyword evidence="5" id="KW-0547">Nucleotide-binding</keyword>
<dbReference type="FunFam" id="3.30.70.890:FF:000001">
    <property type="entry name" value="Galactokinase"/>
    <property type="match status" value="1"/>
</dbReference>
<evidence type="ECO:0000256" key="11">
    <source>
        <dbReference type="NCBIfam" id="TIGR00131"/>
    </source>
</evidence>
<dbReference type="GO" id="GO:0005829">
    <property type="term" value="C:cytosol"/>
    <property type="evidence" value="ECO:0007669"/>
    <property type="project" value="TreeGrafter"/>
</dbReference>
<keyword evidence="6 15" id="KW-0418">Kinase</keyword>
<sequence length="398" mass="42409">MPDATLPPPARQALSVFSEVFGGRTPKLLAMAPGRVNVIGDHVDYNDGFVLPAAIGFNACVAAAPRGDGCVRVRAVSFQETGEFSLADLRPTARLRPAWLNYPAGMAWSLREDGFDLTGADMVLASDVPIGNALSSSAAVEVAVGTALRRLAGLELTGKRLAQLAQRAENDFVGMNCGIMDQFISVLAEPGHLMLLDCLSLAYDLIAVPADAVLVIGNTKASRSLVDSAYNERRAQCDEGLASLRIGHSHVSGWRDLELADLEPLRTGGRDVLYRRARHVVTEIQRTRDTAACLEDGRLDEAGTHMFASHESLRDDYEVSSPALDRMVALMMSSPGCFGARLTGAGFAGCAVALVAKGAEQDMADLLVREFPDAHYPVPDVYVSEASAGARVLGPGDW</sequence>
<evidence type="ECO:0000256" key="8">
    <source>
        <dbReference type="ARBA" id="ARBA00022842"/>
    </source>
</evidence>
<dbReference type="PANTHER" id="PTHR10457">
    <property type="entry name" value="MEVALONATE KINASE/GALACTOKINASE"/>
    <property type="match status" value="1"/>
</dbReference>
<evidence type="ECO:0000256" key="3">
    <source>
        <dbReference type="ARBA" id="ARBA00022679"/>
    </source>
</evidence>
<evidence type="ECO:0000256" key="7">
    <source>
        <dbReference type="ARBA" id="ARBA00022840"/>
    </source>
</evidence>
<keyword evidence="7" id="KW-0067">ATP-binding</keyword>
<proteinExistence type="inferred from homology"/>
<evidence type="ECO:0000259" key="13">
    <source>
        <dbReference type="Pfam" id="PF08544"/>
    </source>
</evidence>
<dbReference type="InterPro" id="IPR000705">
    <property type="entry name" value="Galactokinase"/>
</dbReference>